<gene>
    <name evidence="1" type="ORF">D9T18_14975</name>
</gene>
<evidence type="ECO:0000313" key="1">
    <source>
        <dbReference type="EMBL" id="AYM87898.1"/>
    </source>
</evidence>
<evidence type="ECO:0000313" key="2">
    <source>
        <dbReference type="Proteomes" id="UP000279995"/>
    </source>
</evidence>
<dbReference type="Proteomes" id="UP000279995">
    <property type="component" value="Chromosome I"/>
</dbReference>
<name>A0AAD0XE56_9GAMM</name>
<organism evidence="1 2">
    <name type="scientific">Pseudoalteromonas agarivorans</name>
    <dbReference type="NCBI Taxonomy" id="176102"/>
    <lineage>
        <taxon>Bacteria</taxon>
        <taxon>Pseudomonadati</taxon>
        <taxon>Pseudomonadota</taxon>
        <taxon>Gammaproteobacteria</taxon>
        <taxon>Alteromonadales</taxon>
        <taxon>Pseudoalteromonadaceae</taxon>
        <taxon>Pseudoalteromonas</taxon>
    </lineage>
</organism>
<sequence>MEKILISSCLFGLPVRYDGKSQALSHPQINVWRKENRLVMFCPEVAGGLPTPRASAEIKQGRVVTSTYEDVTKEFKSGAAKALDLCNEHAIRFALLKESSPSCGRNTIYDGSHSGVKVQGMGMTAKLLMEHQIEVFSENQIPALIKVLAL</sequence>
<protein>
    <submittedName>
        <fullName evidence="1">DUF523 domain-containing protein</fullName>
    </submittedName>
</protein>
<accession>A0AAD0XE56</accession>
<dbReference type="RefSeq" id="WP_055255782.1">
    <property type="nucleotide sequence ID" value="NZ_CP033065.1"/>
</dbReference>
<dbReference type="PANTHER" id="PTHR30087:SF1">
    <property type="entry name" value="HYPOTHETICAL CYTOSOLIC PROTEIN"/>
    <property type="match status" value="1"/>
</dbReference>
<dbReference type="AlphaFoldDB" id="A0AAD0XE56"/>
<proteinExistence type="predicted"/>
<reference evidence="1 2" key="1">
    <citation type="submission" date="2018-10" db="EMBL/GenBank/DDBJ databases">
        <title>Complete Genome Sequence and Transcriptomic Profiles of a Marine Bacterium, Pseudoalteromonas agarivorans Hao 2018.</title>
        <authorList>
            <person name="Hao L."/>
        </authorList>
    </citation>
    <scope>NUCLEOTIDE SEQUENCE [LARGE SCALE GENOMIC DNA]</scope>
    <source>
        <strain evidence="1 2">Hao 2018</strain>
    </source>
</reference>
<dbReference type="InterPro" id="IPR007553">
    <property type="entry name" value="2-thiour_desulf"/>
</dbReference>
<dbReference type="Pfam" id="PF04463">
    <property type="entry name" value="2-thiour_desulf"/>
    <property type="match status" value="1"/>
</dbReference>
<dbReference type="PANTHER" id="PTHR30087">
    <property type="entry name" value="INNER MEMBRANE PROTEIN"/>
    <property type="match status" value="1"/>
</dbReference>
<dbReference type="EMBL" id="CP033065">
    <property type="protein sequence ID" value="AYM87898.1"/>
    <property type="molecule type" value="Genomic_DNA"/>
</dbReference>